<dbReference type="Gene3D" id="3.20.20.300">
    <property type="entry name" value="Glycoside hydrolase, family 3, N-terminal domain"/>
    <property type="match status" value="2"/>
</dbReference>
<dbReference type="InterPro" id="IPR013783">
    <property type="entry name" value="Ig-like_fold"/>
</dbReference>
<organism evidence="4 5">
    <name type="scientific">Wujia chipingensis</name>
    <dbReference type="NCBI Taxonomy" id="2763670"/>
    <lineage>
        <taxon>Bacteria</taxon>
        <taxon>Bacillati</taxon>
        <taxon>Bacillota</taxon>
        <taxon>Clostridia</taxon>
        <taxon>Lachnospirales</taxon>
        <taxon>Lachnospiraceae</taxon>
        <taxon>Wujia</taxon>
    </lineage>
</organism>
<reference evidence="4 5" key="1">
    <citation type="submission" date="2020-08" db="EMBL/GenBank/DDBJ databases">
        <authorList>
            <person name="Liu C."/>
            <person name="Sun Q."/>
        </authorList>
    </citation>
    <scope>NUCLEOTIDE SEQUENCE [LARGE SCALE GENOMIC DNA]</scope>
    <source>
        <strain evidence="4 5">NSJ-4</strain>
    </source>
</reference>
<feature type="domain" description="Fibronectin type III-like" evidence="3">
    <location>
        <begin position="618"/>
        <end position="688"/>
    </location>
</feature>
<dbReference type="SUPFAM" id="SSF51445">
    <property type="entry name" value="(Trans)glycosidases"/>
    <property type="match status" value="1"/>
</dbReference>
<dbReference type="InterPro" id="IPR036881">
    <property type="entry name" value="Glyco_hydro_3_C_sf"/>
</dbReference>
<dbReference type="Proteomes" id="UP000515819">
    <property type="component" value="Chromosome"/>
</dbReference>
<evidence type="ECO:0000256" key="2">
    <source>
        <dbReference type="ARBA" id="ARBA00022801"/>
    </source>
</evidence>
<dbReference type="GO" id="GO:0008422">
    <property type="term" value="F:beta-glucosidase activity"/>
    <property type="evidence" value="ECO:0007669"/>
    <property type="project" value="UniProtKB-ARBA"/>
</dbReference>
<dbReference type="InterPro" id="IPR036962">
    <property type="entry name" value="Glyco_hydro_3_N_sf"/>
</dbReference>
<evidence type="ECO:0000256" key="1">
    <source>
        <dbReference type="ARBA" id="ARBA00005336"/>
    </source>
</evidence>
<keyword evidence="5" id="KW-1185">Reference proteome</keyword>
<dbReference type="Gene3D" id="3.40.50.1700">
    <property type="entry name" value="Glycoside hydrolase family 3 C-terminal domain"/>
    <property type="match status" value="2"/>
</dbReference>
<dbReference type="Pfam" id="PF14310">
    <property type="entry name" value="Fn3-like"/>
    <property type="match status" value="1"/>
</dbReference>
<dbReference type="InterPro" id="IPR017853">
    <property type="entry name" value="GH"/>
</dbReference>
<keyword evidence="2 4" id="KW-0378">Hydrolase</keyword>
<name>A0A7G9FQ80_9FIRM</name>
<sequence>MEIQEIIKNMTLEEKSHLVNGATFFGSYGIDRLGVPRMQLLDGATGMNLEQVFGDMTEYEDWSNAEERKQIDADTSKPVNMIGSTRLVHVIEHYFEPEKLSEDEKVLYGWVKKHMDVRLQGKDYAPGCYPPGILLGCTWNPEVIRKVGEALGLECCVYGVHFLLGPNVNILRDPRNGRLFEGYSEDPCVVSKLAPEIVKGIQSYGVSATVKHYAANSQETNRVGIDETISKRALEEIYFPGFRACVKEGGTKSIMNAYNRINGVRCTESAWLLEEKLRKDFGFDGMVMSDWGAVLDPAKALAGGTDLAMPGPGEPQAIYDAVKAATLSEEKVDQACERVLTAIKWITENYKKEEVDKLPVDEIIKQTDEAAYEAACEGIVLLKNDAACPLAKHTKIALLGSGHAQMLECGSGSAGIDTSRHGDVAAEFARYFDVVDEAQAEYVVMIGIVPGMEGNDRKTLALADEDLAVLKRLAQAGKNVILVLNTCGPIDMREIDTDNVKAVFATFLPGMAGAKALSDMIAGEVNPSGKLTITFPERIEDMPTYMNFPGDGYHVSYGEGIYVGYRYYDKKKLRPRYPFGYGMSYTTFDCKLVDAAVDGDTIKVHTTVENTGKVAGSEVIQIYIHDPYSTLAKPEKELKAFEKVKLAPGEKKDVTFAIAIRDLASYDMDLEQFAVEEGYYDILAATSSAAEDVFGETRIYLDVKSPYSYSVDTQLKVICENEALLTAANQAWAAEGWDIGVIRNNYQYSPQKSLREILVDLDAHLRTEEKVAHFIAAFEEKVRAIKKK</sequence>
<dbReference type="Pfam" id="PF01915">
    <property type="entry name" value="Glyco_hydro_3_C"/>
    <property type="match status" value="1"/>
</dbReference>
<dbReference type="InterPro" id="IPR026891">
    <property type="entry name" value="Fn3-like"/>
</dbReference>
<dbReference type="PANTHER" id="PTHR42715:SF10">
    <property type="entry name" value="BETA-GLUCOSIDASE"/>
    <property type="match status" value="1"/>
</dbReference>
<evidence type="ECO:0000313" key="5">
    <source>
        <dbReference type="Proteomes" id="UP000515819"/>
    </source>
</evidence>
<dbReference type="InterPro" id="IPR002772">
    <property type="entry name" value="Glyco_hydro_3_C"/>
</dbReference>
<dbReference type="InterPro" id="IPR001764">
    <property type="entry name" value="Glyco_hydro_3_N"/>
</dbReference>
<comment type="similarity">
    <text evidence="1">Belongs to the glycosyl hydrolase 3 family.</text>
</comment>
<evidence type="ECO:0000313" key="4">
    <source>
        <dbReference type="EMBL" id="QNM00712.1"/>
    </source>
</evidence>
<proteinExistence type="inferred from homology"/>
<dbReference type="FunFam" id="2.60.40.10:FF:000495">
    <property type="entry name" value="Periplasmic beta-glucosidase"/>
    <property type="match status" value="1"/>
</dbReference>
<gene>
    <name evidence="4" type="ORF">H9Q76_05405</name>
</gene>
<dbReference type="EMBL" id="CP060632">
    <property type="protein sequence ID" value="QNM00712.1"/>
    <property type="molecule type" value="Genomic_DNA"/>
</dbReference>
<dbReference type="SUPFAM" id="SSF52279">
    <property type="entry name" value="Beta-D-glucan exohydrolase, C-terminal domain"/>
    <property type="match status" value="1"/>
</dbReference>
<accession>A0A7G9FQ80</accession>
<dbReference type="Pfam" id="PF00933">
    <property type="entry name" value="Glyco_hydro_3"/>
    <property type="match status" value="1"/>
</dbReference>
<dbReference type="PANTHER" id="PTHR42715">
    <property type="entry name" value="BETA-GLUCOSIDASE"/>
    <property type="match status" value="1"/>
</dbReference>
<dbReference type="KEGG" id="wcp:H9Q76_05405"/>
<dbReference type="Gene3D" id="2.60.40.10">
    <property type="entry name" value="Immunoglobulins"/>
    <property type="match status" value="1"/>
</dbReference>
<protein>
    <submittedName>
        <fullName evidence="4">Glycosyl hydrolase</fullName>
    </submittedName>
</protein>
<evidence type="ECO:0000259" key="3">
    <source>
        <dbReference type="SMART" id="SM01217"/>
    </source>
</evidence>
<dbReference type="AlphaFoldDB" id="A0A7G9FQ80"/>
<dbReference type="RefSeq" id="WP_021984277.1">
    <property type="nucleotide sequence ID" value="NZ_CP060632.1"/>
</dbReference>
<dbReference type="SMART" id="SM01217">
    <property type="entry name" value="Fn3_like"/>
    <property type="match status" value="1"/>
</dbReference>
<dbReference type="GO" id="GO:0005975">
    <property type="term" value="P:carbohydrate metabolic process"/>
    <property type="evidence" value="ECO:0007669"/>
    <property type="project" value="InterPro"/>
</dbReference>
<dbReference type="InterPro" id="IPR050288">
    <property type="entry name" value="Cellulose_deg_GH3"/>
</dbReference>